<reference evidence="2 3" key="1">
    <citation type="submission" date="2018-07" db="EMBL/GenBank/DDBJ databases">
        <title>Genomic Encyclopedia of Type Strains, Phase III (KMG-III): the genomes of soil and plant-associated and newly described type strains.</title>
        <authorList>
            <person name="Whitman W."/>
        </authorList>
    </citation>
    <scope>NUCLEOTIDE SEQUENCE [LARGE SCALE GENOMIC DNA]</scope>
    <source>
        <strain evidence="2 3">CECT 7506</strain>
    </source>
</reference>
<keyword evidence="3" id="KW-1185">Reference proteome</keyword>
<dbReference type="InterPro" id="IPR036291">
    <property type="entry name" value="NAD(P)-bd_dom_sf"/>
</dbReference>
<dbReference type="Pfam" id="PF13460">
    <property type="entry name" value="NAD_binding_10"/>
    <property type="match status" value="1"/>
</dbReference>
<dbReference type="PANTHER" id="PTHR15020">
    <property type="entry name" value="FLAVIN REDUCTASE-RELATED"/>
    <property type="match status" value="1"/>
</dbReference>
<sequence>MSNVLILGANGSIAHHAIERFLSDTDSQLTLYLRKASRLGKMDANRIRVIEGDVMDKEMLRKAMVEQDIVYANLDGELERMAGNIVTVMDETGVKRLIFISSMGIYGEVPGQTYSPILDPYRKSAEILEASDLDYTILRPGWFTNKKEIDYEITQKGEPFKGREVSRISVADLIVKLAQTPGLEIRSSLGISKAE</sequence>
<evidence type="ECO:0000259" key="1">
    <source>
        <dbReference type="Pfam" id="PF13460"/>
    </source>
</evidence>
<gene>
    <name evidence="2" type="ORF">DFP97_113129</name>
</gene>
<dbReference type="Proteomes" id="UP000252415">
    <property type="component" value="Unassembled WGS sequence"/>
</dbReference>
<dbReference type="RefSeq" id="WP_114382040.1">
    <property type="nucleotide sequence ID" value="NZ_QPJD01000013.1"/>
</dbReference>
<dbReference type="PANTHER" id="PTHR15020:SF50">
    <property type="entry name" value="UPF0659 PROTEIN YMR090W"/>
    <property type="match status" value="1"/>
</dbReference>
<comment type="caution">
    <text evidence="2">The sequence shown here is derived from an EMBL/GenBank/DDBJ whole genome shotgun (WGS) entry which is preliminary data.</text>
</comment>
<protein>
    <submittedName>
        <fullName evidence="2">Putative NAD(P)-binding protein</fullName>
    </submittedName>
</protein>
<evidence type="ECO:0000313" key="3">
    <source>
        <dbReference type="Proteomes" id="UP000252415"/>
    </source>
</evidence>
<accession>A0A368VU02</accession>
<dbReference type="Gene3D" id="3.40.50.720">
    <property type="entry name" value="NAD(P)-binding Rossmann-like Domain"/>
    <property type="match status" value="1"/>
</dbReference>
<feature type="domain" description="NAD(P)-binding" evidence="1">
    <location>
        <begin position="8"/>
        <end position="181"/>
    </location>
</feature>
<dbReference type="OrthoDB" id="9803892at2"/>
<organism evidence="2 3">
    <name type="scientific">Paenibacillus prosopidis</name>
    <dbReference type="NCBI Taxonomy" id="630520"/>
    <lineage>
        <taxon>Bacteria</taxon>
        <taxon>Bacillati</taxon>
        <taxon>Bacillota</taxon>
        <taxon>Bacilli</taxon>
        <taxon>Bacillales</taxon>
        <taxon>Paenibacillaceae</taxon>
        <taxon>Paenibacillus</taxon>
    </lineage>
</organism>
<dbReference type="EMBL" id="QPJD01000013">
    <property type="protein sequence ID" value="RCW43456.1"/>
    <property type="molecule type" value="Genomic_DNA"/>
</dbReference>
<proteinExistence type="predicted"/>
<evidence type="ECO:0000313" key="2">
    <source>
        <dbReference type="EMBL" id="RCW43456.1"/>
    </source>
</evidence>
<dbReference type="SUPFAM" id="SSF51735">
    <property type="entry name" value="NAD(P)-binding Rossmann-fold domains"/>
    <property type="match status" value="1"/>
</dbReference>
<dbReference type="InterPro" id="IPR016040">
    <property type="entry name" value="NAD(P)-bd_dom"/>
</dbReference>
<name>A0A368VU02_9BACL</name>
<dbReference type="AlphaFoldDB" id="A0A368VU02"/>